<dbReference type="EMBL" id="CP002786">
    <property type="protein sequence ID" value="AEF39041.1"/>
    <property type="molecule type" value="Genomic_DNA"/>
</dbReference>
<proteinExistence type="predicted"/>
<dbReference type="KEGG" id="asd:AS9A_0586"/>
<evidence type="ECO:0008006" key="3">
    <source>
        <dbReference type="Google" id="ProtNLM"/>
    </source>
</evidence>
<dbReference type="AlphaFoldDB" id="F6EJJ2"/>
<dbReference type="CDD" id="cd03443">
    <property type="entry name" value="PaaI_thioesterase"/>
    <property type="match status" value="1"/>
</dbReference>
<dbReference type="OrthoDB" id="3173842at2"/>
<name>F6EJJ2_HOYSD</name>
<dbReference type="Proteomes" id="UP000009235">
    <property type="component" value="Chromosome"/>
</dbReference>
<dbReference type="InterPro" id="IPR029069">
    <property type="entry name" value="HotDog_dom_sf"/>
</dbReference>
<dbReference type="HOGENOM" id="CLU_112070_1_1_11"/>
<reference evidence="1 2" key="1">
    <citation type="journal article" date="2011" name="J. Bacteriol.">
        <title>Complete genome sequence of Amycolicicoccus subflavus DQS3-9A1T, an actinomycete isolated from crude oil-polluted soil.</title>
        <authorList>
            <person name="Cai M."/>
            <person name="Chen W.M."/>
            <person name="Nie Y."/>
            <person name="Chi C.Q."/>
            <person name="Wang Y.N."/>
            <person name="Tang Y.Q."/>
            <person name="Li G.Y."/>
            <person name="Wu X.L."/>
        </authorList>
    </citation>
    <scope>NUCLEOTIDE SEQUENCE [LARGE SCALE GENOMIC DNA]</scope>
    <source>
        <strain evidence="2">DSM 45089 / DQS3-9A1</strain>
    </source>
</reference>
<accession>F6EJJ2</accession>
<keyword evidence="2" id="KW-1185">Reference proteome</keyword>
<dbReference type="Pfam" id="PF14539">
    <property type="entry name" value="DUF4442"/>
    <property type="match status" value="1"/>
</dbReference>
<evidence type="ECO:0000313" key="1">
    <source>
        <dbReference type="EMBL" id="AEF39041.1"/>
    </source>
</evidence>
<gene>
    <name evidence="1" type="ordered locus">AS9A_0586</name>
</gene>
<dbReference type="InterPro" id="IPR027961">
    <property type="entry name" value="DUF4442"/>
</dbReference>
<dbReference type="Gene3D" id="3.10.129.10">
    <property type="entry name" value="Hotdog Thioesterase"/>
    <property type="match status" value="1"/>
</dbReference>
<dbReference type="STRING" id="443218.AS9A_0586"/>
<dbReference type="SUPFAM" id="SSF54637">
    <property type="entry name" value="Thioesterase/thiol ester dehydrase-isomerase"/>
    <property type="match status" value="1"/>
</dbReference>
<dbReference type="RefSeq" id="WP_013805390.1">
    <property type="nucleotide sequence ID" value="NC_015564.1"/>
</dbReference>
<protein>
    <recommendedName>
        <fullName evidence="3">Thioesterase</fullName>
    </recommendedName>
</protein>
<dbReference type="eggNOG" id="COG2050">
    <property type="taxonomic scope" value="Bacteria"/>
</dbReference>
<organism evidence="1 2">
    <name type="scientific">Hoyosella subflava (strain DSM 45089 / JCM 17490 / NBRC 109087 / DQS3-9A1)</name>
    <name type="common">Amycolicicoccus subflavus</name>
    <dbReference type="NCBI Taxonomy" id="443218"/>
    <lineage>
        <taxon>Bacteria</taxon>
        <taxon>Bacillati</taxon>
        <taxon>Actinomycetota</taxon>
        <taxon>Actinomycetes</taxon>
        <taxon>Mycobacteriales</taxon>
        <taxon>Hoyosellaceae</taxon>
        <taxon>Hoyosella</taxon>
    </lineage>
</organism>
<evidence type="ECO:0000313" key="2">
    <source>
        <dbReference type="Proteomes" id="UP000009235"/>
    </source>
</evidence>
<sequence length="152" mass="16259">MSDEPPYLMMANAGIEHMLPPAHRMGVKIVELEKGRVVGEVPVDGNTNHIGTVYAGVLFTVAEVLGGAICLPTFDSAKFYPIVKDVQIRFRRPATTTIRATAVLPSDIVEAVAEAAEANGKADFELEAELADTSGQVVASTHGIYQLRKHGT</sequence>